<gene>
    <name evidence="5" type="primary">LOC102388382</name>
</gene>
<evidence type="ECO:0000313" key="5">
    <source>
        <dbReference type="RefSeq" id="XP_025071236.1"/>
    </source>
</evidence>
<dbReference type="SMART" id="SM00034">
    <property type="entry name" value="CLECT"/>
    <property type="match status" value="1"/>
</dbReference>
<dbReference type="PROSITE" id="PS00615">
    <property type="entry name" value="C_TYPE_LECTIN_1"/>
    <property type="match status" value="1"/>
</dbReference>
<keyword evidence="4" id="KW-1185">Reference proteome</keyword>
<accession>A0A3Q0HH14</accession>
<sequence>MGPVAGISLGLLGCLMLQLSLAGAQGAGCPQGWDNSDGGCYRYFSQELSWTRAETRCRRLGKGSHLASLHDKWEHRAVAALVSRHQPHSDEDEDGDDVWIGFWLPAGGQRWQWTDGSATDYEAWHKDSSEDLYDDSDSDSDEVSPRKQLCVTLEEDSGYRTWGSTSCDDKNAFVCKLTA</sequence>
<evidence type="ECO:0000256" key="2">
    <source>
        <dbReference type="SAM" id="SignalP"/>
    </source>
</evidence>
<feature type="domain" description="C-type lectin" evidence="3">
    <location>
        <begin position="36"/>
        <end position="176"/>
    </location>
</feature>
<dbReference type="AlphaFoldDB" id="A0A3Q0HH14"/>
<dbReference type="InterPro" id="IPR016186">
    <property type="entry name" value="C-type_lectin-like/link_sf"/>
</dbReference>
<dbReference type="KEGG" id="asn:102388382"/>
<dbReference type="Gene3D" id="3.10.100.10">
    <property type="entry name" value="Mannose-Binding Protein A, subunit A"/>
    <property type="match status" value="1"/>
</dbReference>
<dbReference type="PANTHER" id="PTHR22803">
    <property type="entry name" value="MANNOSE, PHOSPHOLIPASE, LECTIN RECEPTOR RELATED"/>
    <property type="match status" value="1"/>
</dbReference>
<feature type="signal peptide" evidence="2">
    <location>
        <begin position="1"/>
        <end position="26"/>
    </location>
</feature>
<organism evidence="4 5">
    <name type="scientific">Alligator sinensis</name>
    <name type="common">Chinese alligator</name>
    <dbReference type="NCBI Taxonomy" id="38654"/>
    <lineage>
        <taxon>Eukaryota</taxon>
        <taxon>Metazoa</taxon>
        <taxon>Chordata</taxon>
        <taxon>Craniata</taxon>
        <taxon>Vertebrata</taxon>
        <taxon>Euteleostomi</taxon>
        <taxon>Archelosauria</taxon>
        <taxon>Archosauria</taxon>
        <taxon>Crocodylia</taxon>
        <taxon>Alligatoridae</taxon>
        <taxon>Alligatorinae</taxon>
        <taxon>Alligator</taxon>
    </lineage>
</organism>
<dbReference type="Proteomes" id="UP000189705">
    <property type="component" value="Unplaced"/>
</dbReference>
<reference evidence="5" key="1">
    <citation type="submission" date="2025-08" db="UniProtKB">
        <authorList>
            <consortium name="RefSeq"/>
        </authorList>
    </citation>
    <scope>IDENTIFICATION</scope>
</reference>
<name>A0A3Q0HH14_ALLSI</name>
<dbReference type="FunCoup" id="A0A3Q0HH14">
    <property type="interactions" value="1"/>
</dbReference>
<evidence type="ECO:0000256" key="1">
    <source>
        <dbReference type="ARBA" id="ARBA00023157"/>
    </source>
</evidence>
<dbReference type="InterPro" id="IPR018378">
    <property type="entry name" value="C-type_lectin_CS"/>
</dbReference>
<dbReference type="InterPro" id="IPR016187">
    <property type="entry name" value="CTDL_fold"/>
</dbReference>
<keyword evidence="2" id="KW-0732">Signal</keyword>
<keyword evidence="1" id="KW-1015">Disulfide bond</keyword>
<dbReference type="SUPFAM" id="SSF56436">
    <property type="entry name" value="C-type lectin-like"/>
    <property type="match status" value="1"/>
</dbReference>
<dbReference type="InterPro" id="IPR001304">
    <property type="entry name" value="C-type_lectin-like"/>
</dbReference>
<protein>
    <submittedName>
        <fullName evidence="5">Struthiocalcin-2-like</fullName>
    </submittedName>
</protein>
<dbReference type="InterPro" id="IPR050111">
    <property type="entry name" value="C-type_lectin/snaclec_domain"/>
</dbReference>
<proteinExistence type="predicted"/>
<evidence type="ECO:0000259" key="3">
    <source>
        <dbReference type="PROSITE" id="PS50041"/>
    </source>
</evidence>
<dbReference type="Pfam" id="PF00059">
    <property type="entry name" value="Lectin_C"/>
    <property type="match status" value="1"/>
</dbReference>
<dbReference type="RefSeq" id="XP_025071236.1">
    <property type="nucleotide sequence ID" value="XM_025215451.1"/>
</dbReference>
<dbReference type="PROSITE" id="PS50041">
    <property type="entry name" value="C_TYPE_LECTIN_2"/>
    <property type="match status" value="1"/>
</dbReference>
<feature type="chain" id="PRO_5018163153" evidence="2">
    <location>
        <begin position="27"/>
        <end position="179"/>
    </location>
</feature>
<dbReference type="InParanoid" id="A0A3Q0HH14"/>
<dbReference type="GeneID" id="102388382"/>
<evidence type="ECO:0000313" key="4">
    <source>
        <dbReference type="Proteomes" id="UP000189705"/>
    </source>
</evidence>